<dbReference type="PROSITE" id="PS50106">
    <property type="entry name" value="PDZ"/>
    <property type="match status" value="1"/>
</dbReference>
<keyword evidence="13" id="KW-1185">Reference proteome</keyword>
<evidence type="ECO:0000259" key="11">
    <source>
        <dbReference type="PROSITE" id="PS50106"/>
    </source>
</evidence>
<evidence type="ECO:0000256" key="5">
    <source>
        <dbReference type="ARBA" id="ARBA00013958"/>
    </source>
</evidence>
<evidence type="ECO:0000256" key="7">
    <source>
        <dbReference type="ARBA" id="ARBA00022764"/>
    </source>
</evidence>
<evidence type="ECO:0000256" key="8">
    <source>
        <dbReference type="ARBA" id="ARBA00022801"/>
    </source>
</evidence>
<dbReference type="Pfam" id="PF13365">
    <property type="entry name" value="Trypsin_2"/>
    <property type="match status" value="1"/>
</dbReference>
<evidence type="ECO:0000256" key="4">
    <source>
        <dbReference type="ARBA" id="ARBA00013035"/>
    </source>
</evidence>
<evidence type="ECO:0000313" key="13">
    <source>
        <dbReference type="Proteomes" id="UP001500729"/>
    </source>
</evidence>
<name>A0ABP3P134_SACER</name>
<evidence type="ECO:0000256" key="1">
    <source>
        <dbReference type="ARBA" id="ARBA00001772"/>
    </source>
</evidence>
<protein>
    <recommendedName>
        <fullName evidence="5">Probable periplasmic serine endoprotease DegP-like</fullName>
        <ecNumber evidence="4">3.4.21.107</ecNumber>
    </recommendedName>
    <alternativeName>
        <fullName evidence="10">Protease Do</fullName>
    </alternativeName>
</protein>
<dbReference type="EMBL" id="BAAAGS010000066">
    <property type="protein sequence ID" value="GAA0555364.1"/>
    <property type="molecule type" value="Genomic_DNA"/>
</dbReference>
<evidence type="ECO:0000256" key="10">
    <source>
        <dbReference type="ARBA" id="ARBA00032850"/>
    </source>
</evidence>
<evidence type="ECO:0000256" key="2">
    <source>
        <dbReference type="ARBA" id="ARBA00004418"/>
    </source>
</evidence>
<comment type="subcellular location">
    <subcellularLocation>
        <location evidence="2">Periplasm</location>
    </subcellularLocation>
</comment>
<evidence type="ECO:0000256" key="6">
    <source>
        <dbReference type="ARBA" id="ARBA00022670"/>
    </source>
</evidence>
<dbReference type="Gene3D" id="2.40.10.120">
    <property type="match status" value="1"/>
</dbReference>
<dbReference type="SUPFAM" id="SSF50156">
    <property type="entry name" value="PDZ domain-like"/>
    <property type="match status" value="1"/>
</dbReference>
<accession>A0ABP3P134</accession>
<dbReference type="SUPFAM" id="SSF50494">
    <property type="entry name" value="Trypsin-like serine proteases"/>
    <property type="match status" value="1"/>
</dbReference>
<gene>
    <name evidence="12" type="ORF">GCM10009533_61550</name>
</gene>
<dbReference type="CDD" id="cd06779">
    <property type="entry name" value="cpPDZ_Deg_HtrA-like"/>
    <property type="match status" value="1"/>
</dbReference>
<comment type="caution">
    <text evidence="12">The sequence shown here is derived from an EMBL/GenBank/DDBJ whole genome shotgun (WGS) entry which is preliminary data.</text>
</comment>
<dbReference type="Gene3D" id="2.30.42.10">
    <property type="match status" value="1"/>
</dbReference>
<dbReference type="Pfam" id="PF13180">
    <property type="entry name" value="PDZ_2"/>
    <property type="match status" value="1"/>
</dbReference>
<proteinExistence type="inferred from homology"/>
<keyword evidence="9" id="KW-0346">Stress response</keyword>
<dbReference type="SMART" id="SM00228">
    <property type="entry name" value="PDZ"/>
    <property type="match status" value="1"/>
</dbReference>
<keyword evidence="6" id="KW-0645">Protease</keyword>
<dbReference type="EC" id="3.4.21.107" evidence="4"/>
<dbReference type="InterPro" id="IPR001940">
    <property type="entry name" value="Peptidase_S1C"/>
</dbReference>
<feature type="domain" description="PDZ" evidence="11">
    <location>
        <begin position="180"/>
        <end position="233"/>
    </location>
</feature>
<dbReference type="InterPro" id="IPR009003">
    <property type="entry name" value="Peptidase_S1_PA"/>
</dbReference>
<dbReference type="Proteomes" id="UP001500729">
    <property type="component" value="Unassembled WGS sequence"/>
</dbReference>
<comment type="similarity">
    <text evidence="3">Belongs to the peptidase S1C family.</text>
</comment>
<evidence type="ECO:0000256" key="9">
    <source>
        <dbReference type="ARBA" id="ARBA00023016"/>
    </source>
</evidence>
<reference evidence="13" key="1">
    <citation type="journal article" date="2019" name="Int. J. Syst. Evol. Microbiol.">
        <title>The Global Catalogue of Microorganisms (GCM) 10K type strain sequencing project: providing services to taxonomists for standard genome sequencing and annotation.</title>
        <authorList>
            <consortium name="The Broad Institute Genomics Platform"/>
            <consortium name="The Broad Institute Genome Sequencing Center for Infectious Disease"/>
            <person name="Wu L."/>
            <person name="Ma J."/>
        </authorList>
    </citation>
    <scope>NUCLEOTIDE SEQUENCE [LARGE SCALE GENOMIC DNA]</scope>
    <source>
        <strain evidence="13">JCM 10303</strain>
    </source>
</reference>
<dbReference type="PRINTS" id="PR00834">
    <property type="entry name" value="PROTEASES2C"/>
</dbReference>
<dbReference type="InterPro" id="IPR001478">
    <property type="entry name" value="PDZ"/>
</dbReference>
<dbReference type="PANTHER" id="PTHR22939:SF130">
    <property type="entry name" value="PERIPLASMIC SERINE ENDOPROTEASE DEGP-LIKE-RELATED"/>
    <property type="match status" value="1"/>
</dbReference>
<organism evidence="12 13">
    <name type="scientific">Saccharopolyspora erythraea</name>
    <name type="common">Streptomyces erythraeus</name>
    <dbReference type="NCBI Taxonomy" id="1836"/>
    <lineage>
        <taxon>Bacteria</taxon>
        <taxon>Bacillati</taxon>
        <taxon>Actinomycetota</taxon>
        <taxon>Actinomycetes</taxon>
        <taxon>Pseudonocardiales</taxon>
        <taxon>Pseudonocardiaceae</taxon>
        <taxon>Saccharopolyspora</taxon>
    </lineage>
</organism>
<keyword evidence="8" id="KW-0378">Hydrolase</keyword>
<evidence type="ECO:0000256" key="3">
    <source>
        <dbReference type="ARBA" id="ARBA00010541"/>
    </source>
</evidence>
<dbReference type="PANTHER" id="PTHR22939">
    <property type="entry name" value="SERINE PROTEASE FAMILY S1C HTRA-RELATED"/>
    <property type="match status" value="1"/>
</dbReference>
<sequence>MGSGVAYRDNIVLTNAHVVGDKAQVEIILADATRTPGQVLATDTVTDLAVVRTERTGLPQIHYRTELPRPGETVIAIGSPLGFENTVTAGVVSGLHREIPGSAKQTEALVDLIQTDASISPGNSGGALLNTRGEVVGINNAYMKPITGAVSIGFAIPTSTAVDVADQLLEHGKATHAYIGASLGRVTSALDTRLGLPVDHGAIVLAVDPGGPAATAGIQPGDVIVQFADKPVRTVEDLLGHMRGTEPGQNVRTTVIRQNQEQQLTVTIGQQSD</sequence>
<comment type="catalytic activity">
    <reaction evidence="1">
        <text>Acts on substrates that are at least partially unfolded. The cleavage site P1 residue is normally between a pair of hydrophobic residues, such as Val-|-Val.</text>
        <dbReference type="EC" id="3.4.21.107"/>
    </reaction>
</comment>
<keyword evidence="7" id="KW-0574">Periplasm</keyword>
<dbReference type="InterPro" id="IPR036034">
    <property type="entry name" value="PDZ_sf"/>
</dbReference>
<evidence type="ECO:0000313" key="12">
    <source>
        <dbReference type="EMBL" id="GAA0555364.1"/>
    </source>
</evidence>